<dbReference type="EnsemblPlants" id="KQL08538">
    <property type="protein sequence ID" value="KQL08538"/>
    <property type="gene ID" value="SETIT_005024mg"/>
</dbReference>
<keyword evidence="3" id="KW-1185">Reference proteome</keyword>
<dbReference type="Proteomes" id="UP000004995">
    <property type="component" value="Unassembled WGS sequence"/>
</dbReference>
<dbReference type="Gramene" id="KQL08538">
    <property type="protein sequence ID" value="KQL08538"/>
    <property type="gene ID" value="SETIT_005024mg"/>
</dbReference>
<dbReference type="Pfam" id="PF00646">
    <property type="entry name" value="F-box"/>
    <property type="match status" value="1"/>
</dbReference>
<dbReference type="eggNOG" id="ENOG502R3BP">
    <property type="taxonomic scope" value="Eukaryota"/>
</dbReference>
<dbReference type="HOGENOM" id="CLU_066765_0_0_1"/>
<accession>K3XSX1</accession>
<protein>
    <recommendedName>
        <fullName evidence="1">F-box domain-containing protein</fullName>
    </recommendedName>
</protein>
<dbReference type="PANTHER" id="PTHR35545:SF20">
    <property type="entry name" value="OS05G0536800 PROTEIN"/>
    <property type="match status" value="1"/>
</dbReference>
<dbReference type="AlphaFoldDB" id="K3XSX1"/>
<evidence type="ECO:0000313" key="3">
    <source>
        <dbReference type="Proteomes" id="UP000004995"/>
    </source>
</evidence>
<dbReference type="PROSITE" id="PS50181">
    <property type="entry name" value="FBOX"/>
    <property type="match status" value="1"/>
</dbReference>
<reference evidence="3" key="1">
    <citation type="journal article" date="2012" name="Nat. Biotechnol.">
        <title>Reference genome sequence of the model plant Setaria.</title>
        <authorList>
            <person name="Bennetzen J.L."/>
            <person name="Schmutz J."/>
            <person name="Wang H."/>
            <person name="Percifield R."/>
            <person name="Hawkins J."/>
            <person name="Pontaroli A.C."/>
            <person name="Estep M."/>
            <person name="Feng L."/>
            <person name="Vaughn J.N."/>
            <person name="Grimwood J."/>
            <person name="Jenkins J."/>
            <person name="Barry K."/>
            <person name="Lindquist E."/>
            <person name="Hellsten U."/>
            <person name="Deshpande S."/>
            <person name="Wang X."/>
            <person name="Wu X."/>
            <person name="Mitros T."/>
            <person name="Triplett J."/>
            <person name="Yang X."/>
            <person name="Ye C.Y."/>
            <person name="Mauro-Herrera M."/>
            <person name="Wang L."/>
            <person name="Li P."/>
            <person name="Sharma M."/>
            <person name="Sharma R."/>
            <person name="Ronald P.C."/>
            <person name="Panaud O."/>
            <person name="Kellogg E.A."/>
            <person name="Brutnell T.P."/>
            <person name="Doust A.N."/>
            <person name="Tuskan G.A."/>
            <person name="Rokhsar D."/>
            <person name="Devos K.M."/>
        </authorList>
    </citation>
    <scope>NUCLEOTIDE SEQUENCE [LARGE SCALE GENOMIC DNA]</scope>
    <source>
        <strain evidence="3">cv. Yugu1</strain>
    </source>
</reference>
<dbReference type="InterPro" id="IPR036047">
    <property type="entry name" value="F-box-like_dom_sf"/>
</dbReference>
<reference evidence="2" key="2">
    <citation type="submission" date="2018-08" db="UniProtKB">
        <authorList>
            <consortium name="EnsemblPlants"/>
        </authorList>
    </citation>
    <scope>IDENTIFICATION</scope>
    <source>
        <strain evidence="2">Yugu1</strain>
    </source>
</reference>
<feature type="domain" description="F-box" evidence="1">
    <location>
        <begin position="58"/>
        <end position="108"/>
    </location>
</feature>
<dbReference type="InterPro" id="IPR001810">
    <property type="entry name" value="F-box_dom"/>
</dbReference>
<dbReference type="InParanoid" id="K3XSX1"/>
<dbReference type="PANTHER" id="PTHR35545">
    <property type="entry name" value="F-BOX DOMAIN-CONTAINING PROTEIN"/>
    <property type="match status" value="1"/>
</dbReference>
<evidence type="ECO:0000259" key="1">
    <source>
        <dbReference type="PROSITE" id="PS50181"/>
    </source>
</evidence>
<sequence>MSIPTALFKRRRGRETSARYSVRRAGGGSSLMARSSARTGSGSAAGRFLLQLLSARPEDRISALPDDLLLLVLRRLDTRTALGTGLLSRRWAHLPRELPALDLRIGDLLPPRYHRWVLLYRDIWKKRSLLHYRIGAIREELLPNIRRYERRAMRAFISSADRFLEGPHRRVNKLRLEFFITGNTGCMNRLITEAIDAWGVDDLEAVAKPVFKQRKDVHTFPSHGLCREPRAARLRSLKLGGCVPPPLHEYGALTMLVLQDIPESTPASAYEGIFNSCLQLQTFHLISCGCSRAKGRSSTVVVDAPNSEIRELVVQDCTFEWLRLMALPCLQSLASLRSSVLFDSSSFPCLKQWLSK</sequence>
<organism evidence="2 3">
    <name type="scientific">Setaria italica</name>
    <name type="common">Foxtail millet</name>
    <name type="synonym">Panicum italicum</name>
    <dbReference type="NCBI Taxonomy" id="4555"/>
    <lineage>
        <taxon>Eukaryota</taxon>
        <taxon>Viridiplantae</taxon>
        <taxon>Streptophyta</taxon>
        <taxon>Embryophyta</taxon>
        <taxon>Tracheophyta</taxon>
        <taxon>Spermatophyta</taxon>
        <taxon>Magnoliopsida</taxon>
        <taxon>Liliopsida</taxon>
        <taxon>Poales</taxon>
        <taxon>Poaceae</taxon>
        <taxon>PACMAD clade</taxon>
        <taxon>Panicoideae</taxon>
        <taxon>Panicodae</taxon>
        <taxon>Paniceae</taxon>
        <taxon>Cenchrinae</taxon>
        <taxon>Setaria</taxon>
    </lineage>
</organism>
<evidence type="ECO:0000313" key="2">
    <source>
        <dbReference type="EnsemblPlants" id="KQL08538"/>
    </source>
</evidence>
<name>K3XSX1_SETIT</name>
<dbReference type="EMBL" id="AGNK02003457">
    <property type="status" value="NOT_ANNOTATED_CDS"/>
    <property type="molecule type" value="Genomic_DNA"/>
</dbReference>
<proteinExistence type="predicted"/>
<dbReference type="SUPFAM" id="SSF81383">
    <property type="entry name" value="F-box domain"/>
    <property type="match status" value="1"/>
</dbReference>
<dbReference type="STRING" id="4555.K3XSX1"/>